<protein>
    <submittedName>
        <fullName evidence="1">Uncharacterized protein</fullName>
    </submittedName>
</protein>
<gene>
    <name evidence="1" type="ORF">BJG266_LOCUS40995</name>
    <name evidence="2" type="ORF">QVE165_LOCUS57865</name>
</gene>
<dbReference type="AlphaFoldDB" id="A0A815QCH6"/>
<proteinExistence type="predicted"/>
<keyword evidence="3" id="KW-1185">Reference proteome</keyword>
<evidence type="ECO:0000313" key="3">
    <source>
        <dbReference type="Proteomes" id="UP000663832"/>
    </source>
</evidence>
<reference evidence="1" key="1">
    <citation type="submission" date="2021-02" db="EMBL/GenBank/DDBJ databases">
        <authorList>
            <person name="Nowell W R."/>
        </authorList>
    </citation>
    <scope>NUCLEOTIDE SEQUENCE</scope>
</reference>
<evidence type="ECO:0000313" key="2">
    <source>
        <dbReference type="EMBL" id="CAF1633316.1"/>
    </source>
</evidence>
<sequence length="66" mass="7847">MTEYDNERCKELVDKLRLGNFIENTISQPTMDNKTKSEIVPKFVDETSTDIFELKVQEYSKFNTMY</sequence>
<dbReference type="EMBL" id="CAJNOM010002487">
    <property type="protein sequence ID" value="CAF1633316.1"/>
    <property type="molecule type" value="Genomic_DNA"/>
</dbReference>
<comment type="caution">
    <text evidence="1">The sequence shown here is derived from an EMBL/GenBank/DDBJ whole genome shotgun (WGS) entry which is preliminary data.</text>
</comment>
<evidence type="ECO:0000313" key="4">
    <source>
        <dbReference type="Proteomes" id="UP000663877"/>
    </source>
</evidence>
<dbReference type="EMBL" id="CAJNOI010002168">
    <property type="protein sequence ID" value="CAF1461347.1"/>
    <property type="molecule type" value="Genomic_DNA"/>
</dbReference>
<dbReference type="Proteomes" id="UP000663832">
    <property type="component" value="Unassembled WGS sequence"/>
</dbReference>
<accession>A0A815QCH6</accession>
<evidence type="ECO:0000313" key="1">
    <source>
        <dbReference type="EMBL" id="CAF1461347.1"/>
    </source>
</evidence>
<dbReference type="Proteomes" id="UP000663877">
    <property type="component" value="Unassembled WGS sequence"/>
</dbReference>
<organism evidence="1 4">
    <name type="scientific">Adineta steineri</name>
    <dbReference type="NCBI Taxonomy" id="433720"/>
    <lineage>
        <taxon>Eukaryota</taxon>
        <taxon>Metazoa</taxon>
        <taxon>Spiralia</taxon>
        <taxon>Gnathifera</taxon>
        <taxon>Rotifera</taxon>
        <taxon>Eurotatoria</taxon>
        <taxon>Bdelloidea</taxon>
        <taxon>Adinetida</taxon>
        <taxon>Adinetidae</taxon>
        <taxon>Adineta</taxon>
    </lineage>
</organism>
<name>A0A815QCH6_9BILA</name>